<dbReference type="AlphaFoldDB" id="A0A915EBG3"/>
<proteinExistence type="predicted"/>
<dbReference type="PANTHER" id="PTHR22954">
    <property type="entry name" value="RETROVIRAL PROTEASE-RELATED"/>
    <property type="match status" value="1"/>
</dbReference>
<dbReference type="Pfam" id="PF03564">
    <property type="entry name" value="DUF1759"/>
    <property type="match status" value="1"/>
</dbReference>
<sequence>MERGSIQSGTINLLNLQTALADWKDNYDLLFIQYSKIEDGQKAYTTLMAKLTGQERPLEDERYVTFCTEINLDRVVTQAQSTLKNMKKAINQLEAAERALQLSADRYRSPSTLEMKQFSGKKLEWTEFWEAFSLSVDSRADLTPIQKLTYLRSYVSGEAKTLIAGLSLEAHNFKLAVDLLRQEYGDKEAIVYELQKQLMNLLSCNSFNQEKEFHLNLEKICRLFVWQLEAMGEPLDTPLIWKPLEKKLTKQILREISKAEAKEATWSTTKLRLELGKIIREEEKLERKFLEEHKPKPSGSQHNSRHQSRQHQQSQQLANEPTMAYVAIDQAEKPKVAPIFGCCFCDLMHYQMNAPNIRRSNYDSNVY</sequence>
<dbReference type="WBParaSite" id="jg4889">
    <property type="protein sequence ID" value="jg4889"/>
    <property type="gene ID" value="jg4889"/>
</dbReference>
<reference evidence="4" key="1">
    <citation type="submission" date="2022-11" db="UniProtKB">
        <authorList>
            <consortium name="WormBaseParasite"/>
        </authorList>
    </citation>
    <scope>IDENTIFICATION</scope>
</reference>
<dbReference type="PANTHER" id="PTHR22954:SF3">
    <property type="entry name" value="PROTEIN CBG08539"/>
    <property type="match status" value="1"/>
</dbReference>
<dbReference type="Proteomes" id="UP000887574">
    <property type="component" value="Unplaced"/>
</dbReference>
<evidence type="ECO:0000313" key="3">
    <source>
        <dbReference type="Proteomes" id="UP000887574"/>
    </source>
</evidence>
<feature type="region of interest" description="Disordered" evidence="2">
    <location>
        <begin position="290"/>
        <end position="318"/>
    </location>
</feature>
<evidence type="ECO:0000256" key="1">
    <source>
        <dbReference type="SAM" id="Coils"/>
    </source>
</evidence>
<keyword evidence="3" id="KW-1185">Reference proteome</keyword>
<evidence type="ECO:0000313" key="4">
    <source>
        <dbReference type="WBParaSite" id="jg4889"/>
    </source>
</evidence>
<feature type="coiled-coil region" evidence="1">
    <location>
        <begin position="76"/>
        <end position="106"/>
    </location>
</feature>
<dbReference type="InterPro" id="IPR005312">
    <property type="entry name" value="DUF1759"/>
</dbReference>
<evidence type="ECO:0000256" key="2">
    <source>
        <dbReference type="SAM" id="MobiDB-lite"/>
    </source>
</evidence>
<keyword evidence="1" id="KW-0175">Coiled coil</keyword>
<accession>A0A915EBG3</accession>
<name>A0A915EBG3_9BILA</name>
<protein>
    <submittedName>
        <fullName evidence="4">Uncharacterized protein</fullName>
    </submittedName>
</protein>
<organism evidence="3 4">
    <name type="scientific">Ditylenchus dipsaci</name>
    <dbReference type="NCBI Taxonomy" id="166011"/>
    <lineage>
        <taxon>Eukaryota</taxon>
        <taxon>Metazoa</taxon>
        <taxon>Ecdysozoa</taxon>
        <taxon>Nematoda</taxon>
        <taxon>Chromadorea</taxon>
        <taxon>Rhabditida</taxon>
        <taxon>Tylenchina</taxon>
        <taxon>Tylenchomorpha</taxon>
        <taxon>Sphaerularioidea</taxon>
        <taxon>Anguinidae</taxon>
        <taxon>Anguininae</taxon>
        <taxon>Ditylenchus</taxon>
    </lineage>
</organism>